<accession>A0ABV7HVW7</accession>
<evidence type="ECO:0000256" key="3">
    <source>
        <dbReference type="ARBA" id="ARBA00022777"/>
    </source>
</evidence>
<feature type="domain" description="HipA N-terminal subdomain 1" evidence="5">
    <location>
        <begin position="19"/>
        <end position="112"/>
    </location>
</feature>
<dbReference type="Gene3D" id="1.10.1070.20">
    <property type="match status" value="1"/>
</dbReference>
<dbReference type="Pfam" id="PF07804">
    <property type="entry name" value="HipA_C"/>
    <property type="match status" value="1"/>
</dbReference>
<proteinExistence type="inferred from homology"/>
<dbReference type="RefSeq" id="WP_382416290.1">
    <property type="nucleotide sequence ID" value="NZ_AP031500.1"/>
</dbReference>
<dbReference type="EMBL" id="JBHRTL010000006">
    <property type="protein sequence ID" value="MFC3155532.1"/>
    <property type="molecule type" value="Genomic_DNA"/>
</dbReference>
<keyword evidence="3" id="KW-0418">Kinase</keyword>
<dbReference type="InterPro" id="IPR052028">
    <property type="entry name" value="HipA_Ser/Thr_kinase"/>
</dbReference>
<dbReference type="InterPro" id="IPR017508">
    <property type="entry name" value="HipA_N1"/>
</dbReference>
<evidence type="ECO:0000313" key="6">
    <source>
        <dbReference type="EMBL" id="MFC3155532.1"/>
    </source>
</evidence>
<evidence type="ECO:0000259" key="5">
    <source>
        <dbReference type="Pfam" id="PF13657"/>
    </source>
</evidence>
<dbReference type="PANTHER" id="PTHR37419:SF8">
    <property type="entry name" value="TOXIN YJJJ"/>
    <property type="match status" value="1"/>
</dbReference>
<feature type="domain" description="HipA-like C-terminal" evidence="4">
    <location>
        <begin position="159"/>
        <end position="373"/>
    </location>
</feature>
<evidence type="ECO:0000256" key="2">
    <source>
        <dbReference type="ARBA" id="ARBA00022679"/>
    </source>
</evidence>
<name>A0ABV7HVW7_9GAMM</name>
<keyword evidence="2" id="KW-0808">Transferase</keyword>
<evidence type="ECO:0000313" key="7">
    <source>
        <dbReference type="Proteomes" id="UP001595548"/>
    </source>
</evidence>
<sequence length="403" mass="44383">MAYQSAYVFARLAAGECRLAGTISCAPPLAEFVYSKSWLAEPEAYPLDPVNLPLINRTFRTQNPKGTFGVFTDAGPDDWGTRIMLMHHNSSPQNEVERLLRTSGGGVGLLEFSLSRSYPRRAPQLPGVELLDELAAVAQKVQAHEPLTPEQLALIEPGSSMGGARPKVVVADNTSQWLVKFSRQQDLLNIPALEFLTMELLREAGLRVPATGLRELGGGHHAFLIARFDRLTCQPVHFVSANSLFNTSRLRMVRDSRKNPYSYINLAAVLRKHSAEPVQDCRELFTRMLCNILLGNTDDHARNHAMMYLVGDRRWRLSPVYDVLPTLGGVRGHQAMGVGAQGADATLENARSLCRLFYFSDAQARSEIERLRALVATLPKRAAKAGMAAGEVHMLEGVLNLGA</sequence>
<dbReference type="PANTHER" id="PTHR37419">
    <property type="entry name" value="SERINE/THREONINE-PROTEIN KINASE TOXIN HIPA"/>
    <property type="match status" value="1"/>
</dbReference>
<comment type="caution">
    <text evidence="6">The sequence shown here is derived from an EMBL/GenBank/DDBJ whole genome shotgun (WGS) entry which is preliminary data.</text>
</comment>
<evidence type="ECO:0000256" key="1">
    <source>
        <dbReference type="ARBA" id="ARBA00010164"/>
    </source>
</evidence>
<protein>
    <submittedName>
        <fullName evidence="6">Type II toxin-antitoxin system HipA family toxin</fullName>
    </submittedName>
</protein>
<dbReference type="Pfam" id="PF13657">
    <property type="entry name" value="Couple_hipA"/>
    <property type="match status" value="1"/>
</dbReference>
<gene>
    <name evidence="6" type="ORF">ACFOEB_10010</name>
</gene>
<evidence type="ECO:0000259" key="4">
    <source>
        <dbReference type="Pfam" id="PF07804"/>
    </source>
</evidence>
<dbReference type="InterPro" id="IPR012893">
    <property type="entry name" value="HipA-like_C"/>
</dbReference>
<comment type="similarity">
    <text evidence="1">Belongs to the HipA Ser/Thr kinase family.</text>
</comment>
<dbReference type="Proteomes" id="UP001595548">
    <property type="component" value="Unassembled WGS sequence"/>
</dbReference>
<keyword evidence="7" id="KW-1185">Reference proteome</keyword>
<organism evidence="6 7">
    <name type="scientific">Gilvimarinus japonicus</name>
    <dbReference type="NCBI Taxonomy" id="1796469"/>
    <lineage>
        <taxon>Bacteria</taxon>
        <taxon>Pseudomonadati</taxon>
        <taxon>Pseudomonadota</taxon>
        <taxon>Gammaproteobacteria</taxon>
        <taxon>Cellvibrionales</taxon>
        <taxon>Cellvibrionaceae</taxon>
        <taxon>Gilvimarinus</taxon>
    </lineage>
</organism>
<reference evidence="7" key="1">
    <citation type="journal article" date="2019" name="Int. J. Syst. Evol. Microbiol.">
        <title>The Global Catalogue of Microorganisms (GCM) 10K type strain sequencing project: providing services to taxonomists for standard genome sequencing and annotation.</title>
        <authorList>
            <consortium name="The Broad Institute Genomics Platform"/>
            <consortium name="The Broad Institute Genome Sequencing Center for Infectious Disease"/>
            <person name="Wu L."/>
            <person name="Ma J."/>
        </authorList>
    </citation>
    <scope>NUCLEOTIDE SEQUENCE [LARGE SCALE GENOMIC DNA]</scope>
    <source>
        <strain evidence="7">KCTC 52141</strain>
    </source>
</reference>